<dbReference type="Proteomes" id="UP000012170">
    <property type="component" value="Chromosome"/>
</dbReference>
<sequence>MIRLWPRRPRVMSEQEPRLCHLRNPAVPPSDEWLPSGIAGRIRLPGYSHPWVMARRNTNDFCLRDDAYRLMLPEDEFQYGDGEDEWMVGTAESAFEPWPQESLIDVVATALDVEWDTSPEAWEEARAWFVEASKRPWESFTTEERRSMERLLGRREEKTTCGYFDDGPFGGPLCVGARVA</sequence>
<dbReference type="EMBL" id="HE614873">
    <property type="protein sequence ID" value="CCE75138.1"/>
    <property type="molecule type" value="Genomic_DNA"/>
</dbReference>
<proteinExistence type="predicted"/>
<evidence type="ECO:0000313" key="1">
    <source>
        <dbReference type="EMBL" id="CCE75138.1"/>
    </source>
</evidence>
<accession>A0AAI8ZHQ5</accession>
<reference evidence="1 2" key="1">
    <citation type="submission" date="2011-11" db="EMBL/GenBank/DDBJ databases">
        <authorList>
            <person name="Gartemann K."/>
        </authorList>
    </citation>
    <scope>NUCLEOTIDE SEQUENCE [LARGE SCALE GENOMIC DNA]</scope>
    <source>
        <strain evidence="2">NCPPB 2581</strain>
    </source>
</reference>
<protein>
    <submittedName>
        <fullName evidence="1">Uncharacterized protein</fullName>
    </submittedName>
</protein>
<organism evidence="1 2">
    <name type="scientific">Clavibacter nebraskensis NCPPB 2581</name>
    <dbReference type="NCBI Taxonomy" id="1097677"/>
    <lineage>
        <taxon>Bacteria</taxon>
        <taxon>Bacillati</taxon>
        <taxon>Actinomycetota</taxon>
        <taxon>Actinomycetes</taxon>
        <taxon>Micrococcales</taxon>
        <taxon>Microbacteriaceae</taxon>
        <taxon>Clavibacter</taxon>
    </lineage>
</organism>
<dbReference type="AlphaFoldDB" id="A0AAI8ZHQ5"/>
<gene>
    <name evidence="1" type="ORF">CMN_01186</name>
</gene>
<name>A0AAI8ZHQ5_9MICO</name>
<dbReference type="KEGG" id="cmc:CMN_01186"/>
<evidence type="ECO:0000313" key="2">
    <source>
        <dbReference type="Proteomes" id="UP000012170"/>
    </source>
</evidence>
<reference evidence="2" key="2">
    <citation type="submission" date="2013-04" db="EMBL/GenBank/DDBJ databases">
        <title>The genome sequence of the maize-pathogen Clavibacter michiganensis subsp. nebraskensis.</title>
        <authorList>
            <person name="Gartemann K.H."/>
            <person name="Blom J."/>
            <person name="Dreiseikelmann B."/>
            <person name="Fluegel M."/>
            <person name="Jaenicke S."/>
            <person name="Linke B."/>
            <person name="Sczcepanowski R."/>
            <person name="Wittmann J."/>
            <person name="Goesmann A."/>
            <person name="Puehler A."/>
            <person name="Eichenlaub R."/>
            <person name="Rueckert C."/>
        </authorList>
    </citation>
    <scope>NUCLEOTIDE SEQUENCE [LARGE SCALE GENOMIC DNA]</scope>
    <source>
        <strain evidence="2">NCPPB 2581</strain>
    </source>
</reference>